<dbReference type="PANTHER" id="PTHR24359">
    <property type="entry name" value="SERINE/THREONINE-PROTEIN KINASE SBK1"/>
    <property type="match status" value="1"/>
</dbReference>
<dbReference type="SMART" id="SM00220">
    <property type="entry name" value="S_TKc"/>
    <property type="match status" value="1"/>
</dbReference>
<dbReference type="AlphaFoldDB" id="A0A438KKU9"/>
<dbReference type="GO" id="GO:0004672">
    <property type="term" value="F:protein kinase activity"/>
    <property type="evidence" value="ECO:0007669"/>
    <property type="project" value="InterPro"/>
</dbReference>
<name>A0A438KKU9_VITVI</name>
<proteinExistence type="predicted"/>
<dbReference type="PROSITE" id="PS50011">
    <property type="entry name" value="PROTEIN_KINASE_DOM"/>
    <property type="match status" value="1"/>
</dbReference>
<dbReference type="Gene3D" id="1.10.510.10">
    <property type="entry name" value="Transferase(Phosphotransferase) domain 1"/>
    <property type="match status" value="1"/>
</dbReference>
<accession>A0A438KKU9</accession>
<dbReference type="PANTHER" id="PTHR24359:SF1">
    <property type="entry name" value="INHIBITOR OF NUCLEAR FACTOR KAPPA-B KINASE EPSILON SUBUNIT HOMOLOG 1-RELATED"/>
    <property type="match status" value="1"/>
</dbReference>
<evidence type="ECO:0000313" key="2">
    <source>
        <dbReference type="EMBL" id="RVX21834.1"/>
    </source>
</evidence>
<protein>
    <recommendedName>
        <fullName evidence="1">Protein kinase domain-containing protein</fullName>
    </recommendedName>
</protein>
<dbReference type="InterPro" id="IPR055164">
    <property type="entry name" value="EDR1/CTR1/ARMC3-like_pept-like"/>
</dbReference>
<dbReference type="InterPro" id="IPR011009">
    <property type="entry name" value="Kinase-like_dom_sf"/>
</dbReference>
<dbReference type="GO" id="GO:0005524">
    <property type="term" value="F:ATP binding"/>
    <property type="evidence" value="ECO:0007669"/>
    <property type="project" value="InterPro"/>
</dbReference>
<evidence type="ECO:0000259" key="1">
    <source>
        <dbReference type="PROSITE" id="PS50011"/>
    </source>
</evidence>
<gene>
    <name evidence="2" type="ORF">CK203_001143</name>
</gene>
<dbReference type="InterPro" id="IPR000719">
    <property type="entry name" value="Prot_kinase_dom"/>
</dbReference>
<dbReference type="Proteomes" id="UP000288805">
    <property type="component" value="Unassembled WGS sequence"/>
</dbReference>
<comment type="caution">
    <text evidence="2">The sequence shown here is derived from an EMBL/GenBank/DDBJ whole genome shotgun (WGS) entry which is preliminary data.</text>
</comment>
<evidence type="ECO:0000313" key="3">
    <source>
        <dbReference type="Proteomes" id="UP000288805"/>
    </source>
</evidence>
<reference evidence="2 3" key="1">
    <citation type="journal article" date="2018" name="PLoS Genet.">
        <title>Population sequencing reveals clonal diversity and ancestral inbreeding in the grapevine cultivar Chardonnay.</title>
        <authorList>
            <person name="Roach M.J."/>
            <person name="Johnson D.L."/>
            <person name="Bohlmann J."/>
            <person name="van Vuuren H.J."/>
            <person name="Jones S.J."/>
            <person name="Pretorius I.S."/>
            <person name="Schmidt S.A."/>
            <person name="Borneman A.R."/>
        </authorList>
    </citation>
    <scope>NUCLEOTIDE SEQUENCE [LARGE SCALE GENOMIC DNA]</scope>
    <source>
        <strain evidence="3">cv. Chardonnay</strain>
        <tissue evidence="2">Leaf</tissue>
    </source>
</reference>
<dbReference type="Pfam" id="PF14381">
    <property type="entry name" value="EDR1_CTR1_ARMC3_pept"/>
    <property type="match status" value="1"/>
</dbReference>
<feature type="domain" description="Protein kinase" evidence="1">
    <location>
        <begin position="226"/>
        <end position="566"/>
    </location>
</feature>
<organism evidence="2 3">
    <name type="scientific">Vitis vinifera</name>
    <name type="common">Grape</name>
    <dbReference type="NCBI Taxonomy" id="29760"/>
    <lineage>
        <taxon>Eukaryota</taxon>
        <taxon>Viridiplantae</taxon>
        <taxon>Streptophyta</taxon>
        <taxon>Embryophyta</taxon>
        <taxon>Tracheophyta</taxon>
        <taxon>Spermatophyta</taxon>
        <taxon>Magnoliopsida</taxon>
        <taxon>eudicotyledons</taxon>
        <taxon>Gunneridae</taxon>
        <taxon>Pentapetalae</taxon>
        <taxon>rosids</taxon>
        <taxon>Vitales</taxon>
        <taxon>Vitaceae</taxon>
        <taxon>Viteae</taxon>
        <taxon>Vitis</taxon>
    </lineage>
</organism>
<dbReference type="EMBL" id="QGNW01000004">
    <property type="protein sequence ID" value="RVX21834.1"/>
    <property type="molecule type" value="Genomic_DNA"/>
</dbReference>
<dbReference type="SUPFAM" id="SSF56112">
    <property type="entry name" value="Protein kinase-like (PK-like)"/>
    <property type="match status" value="2"/>
</dbReference>
<sequence>MFNERKEQVTDDNLQIASLLALFVSDHFGGSDKSALIERTRKSVSGSNYQKPFVCSCSTGNRNNISTSNKQNLDTVEDIVVSDLCEKSLRSIKARRNSIIVPIGTLQFGVCRHRAVLMKYLCDRMEPPVPCELVRGYLDFLPHAWNVVHTKRGDSWVRMIVDACRPHILEKRQTQNIFAVTIVGWPVLPETGYIPLSRINVPLSTQSTPVTGGSFLLCPHVMKLQMHPLVSLIQCKFGSVEAAAKVRILEVCGDSVDEISSKWIPASDGNLEHRVLQSAIFDGACKRGSLKSYLEKLSEAGEKHVPVELALCIARDRADGTPVVKLCDFDRAVPLRSFLHSCCIAHIGIPPPDVCVGTPRWMAPEVLRAMHKREIYGLIERDYHEKRVFICIDIHRIGQGWMKTIKSFQTDGLPFKLGKYTRENRGSEGILEKIGDGMDFQFLSSIPEFQTSQKSISASSGQEVDIWSYGCLLLELLTLQVPYFELSESQFHDQLQMEKRPQLPEELEALGSQEPEMAQSGKEEGPETEVEKLGFLVDLVRRCTKGNPTDRPTAENLYKMLPHKQELSPVQEVRNKNRLTCRQ</sequence>